<evidence type="ECO:0000256" key="1">
    <source>
        <dbReference type="SAM" id="MobiDB-lite"/>
    </source>
</evidence>
<proteinExistence type="predicted"/>
<reference evidence="2 3" key="1">
    <citation type="submission" date="2018-08" db="EMBL/GenBank/DDBJ databases">
        <title>Diversity &amp; Physiological Properties of Lignin-Decomposing Actinobacteria from Soil.</title>
        <authorList>
            <person name="Roh S.G."/>
            <person name="Kim S.B."/>
        </authorList>
    </citation>
    <scope>NUCLEOTIDE SEQUENCE [LARGE SCALE GENOMIC DNA]</scope>
    <source>
        <strain evidence="2 3">MMS17-GH009</strain>
    </source>
</reference>
<organism evidence="2 3">
    <name type="scientific">Kitasatospora xanthocidica</name>
    <dbReference type="NCBI Taxonomy" id="83382"/>
    <lineage>
        <taxon>Bacteria</taxon>
        <taxon>Bacillati</taxon>
        <taxon>Actinomycetota</taxon>
        <taxon>Actinomycetes</taxon>
        <taxon>Kitasatosporales</taxon>
        <taxon>Streptomycetaceae</taxon>
        <taxon>Kitasatospora</taxon>
    </lineage>
</organism>
<keyword evidence="3" id="KW-1185">Reference proteome</keyword>
<protein>
    <submittedName>
        <fullName evidence="2">Uncharacterized protein</fullName>
    </submittedName>
</protein>
<dbReference type="EMBL" id="QVIG01000001">
    <property type="protein sequence ID" value="RGD62473.1"/>
    <property type="molecule type" value="Genomic_DNA"/>
</dbReference>
<accession>A0A373A2U0</accession>
<sequence>MTALPDDRELLKMAQRGMTHEEIGNLYGVTKQAVNKRLRALGYSSKPIARAVAELLPWDVEKEHRKALRYVNLRYWMRMQLGDEEVPAVRQRDGRNYAYLLAVKEVVLDYDAATGWSEVPRQPSDGRLAIRWPADAPEPSEEARKALELPEV</sequence>
<evidence type="ECO:0000313" key="2">
    <source>
        <dbReference type="EMBL" id="RGD62473.1"/>
    </source>
</evidence>
<gene>
    <name evidence="2" type="ORF">DR950_36185</name>
</gene>
<dbReference type="AlphaFoldDB" id="A0A373A2U0"/>
<feature type="region of interest" description="Disordered" evidence="1">
    <location>
        <begin position="120"/>
        <end position="152"/>
    </location>
</feature>
<dbReference type="Proteomes" id="UP000263377">
    <property type="component" value="Unassembled WGS sequence"/>
</dbReference>
<dbReference type="RefSeq" id="WP_117490955.1">
    <property type="nucleotide sequence ID" value="NZ_QVIG01000001.1"/>
</dbReference>
<evidence type="ECO:0000313" key="3">
    <source>
        <dbReference type="Proteomes" id="UP000263377"/>
    </source>
</evidence>
<comment type="caution">
    <text evidence="2">The sequence shown here is derived from an EMBL/GenBank/DDBJ whole genome shotgun (WGS) entry which is preliminary data.</text>
</comment>
<name>A0A373A2U0_9ACTN</name>
<feature type="compositionally biased region" description="Basic and acidic residues" evidence="1">
    <location>
        <begin position="141"/>
        <end position="152"/>
    </location>
</feature>